<dbReference type="Proteomes" id="UP000612855">
    <property type="component" value="Unassembled WGS sequence"/>
</dbReference>
<evidence type="ECO:0000313" key="3">
    <source>
        <dbReference type="Proteomes" id="UP000612855"/>
    </source>
</evidence>
<keyword evidence="1" id="KW-0472">Membrane</keyword>
<keyword evidence="1" id="KW-0812">Transmembrane</keyword>
<evidence type="ECO:0000256" key="1">
    <source>
        <dbReference type="SAM" id="Phobius"/>
    </source>
</evidence>
<evidence type="ECO:0000313" key="2">
    <source>
        <dbReference type="EMBL" id="GGE35393.1"/>
    </source>
</evidence>
<dbReference type="Gene3D" id="1.10.3730.20">
    <property type="match status" value="1"/>
</dbReference>
<accession>A0A917A9S0</accession>
<dbReference type="AlphaFoldDB" id="A0A917A9S0"/>
<keyword evidence="3" id="KW-1185">Reference proteome</keyword>
<name>A0A917A9S0_9RHOB</name>
<feature type="transmembrane region" description="Helical" evidence="1">
    <location>
        <begin position="38"/>
        <end position="56"/>
    </location>
</feature>
<comment type="caution">
    <text evidence="2">The sequence shown here is derived from an EMBL/GenBank/DDBJ whole genome shotgun (WGS) entry which is preliminary data.</text>
</comment>
<feature type="transmembrane region" description="Helical" evidence="1">
    <location>
        <begin position="68"/>
        <end position="86"/>
    </location>
</feature>
<dbReference type="SUPFAM" id="SSF103481">
    <property type="entry name" value="Multidrug resistance efflux transporter EmrE"/>
    <property type="match status" value="1"/>
</dbReference>
<protein>
    <submittedName>
        <fullName evidence="2">Uncharacterized protein</fullName>
    </submittedName>
</protein>
<gene>
    <name evidence="2" type="ORF">GCM10011360_24040</name>
</gene>
<dbReference type="EMBL" id="BMFJ01000001">
    <property type="protein sequence ID" value="GGE35393.1"/>
    <property type="molecule type" value="Genomic_DNA"/>
</dbReference>
<sequence>MFNTLTGLALTLLTSLIIILADWSIKLAADGDATLTSRPMLAGYLLYGLSAVLWFFTMRHVPLGQAAVCYSMFSLIGLFVTGVVIFGESADWRDYSGLGLALGAMVLMVR</sequence>
<dbReference type="InterPro" id="IPR037185">
    <property type="entry name" value="EmrE-like"/>
</dbReference>
<keyword evidence="1" id="KW-1133">Transmembrane helix</keyword>
<reference evidence="3" key="1">
    <citation type="journal article" date="2019" name="Int. J. Syst. Evol. Microbiol.">
        <title>The Global Catalogue of Microorganisms (GCM) 10K type strain sequencing project: providing services to taxonomists for standard genome sequencing and annotation.</title>
        <authorList>
            <consortium name="The Broad Institute Genomics Platform"/>
            <consortium name="The Broad Institute Genome Sequencing Center for Infectious Disease"/>
            <person name="Wu L."/>
            <person name="Ma J."/>
        </authorList>
    </citation>
    <scope>NUCLEOTIDE SEQUENCE [LARGE SCALE GENOMIC DNA]</scope>
    <source>
        <strain evidence="3">CGMCC 1.12664</strain>
    </source>
</reference>
<dbReference type="RefSeq" id="WP_188477917.1">
    <property type="nucleotide sequence ID" value="NZ_BMFJ01000001.1"/>
</dbReference>
<proteinExistence type="predicted"/>
<organism evidence="2 3">
    <name type="scientific">Primorskyibacter flagellatus</name>
    <dbReference type="NCBI Taxonomy" id="1387277"/>
    <lineage>
        <taxon>Bacteria</taxon>
        <taxon>Pseudomonadati</taxon>
        <taxon>Pseudomonadota</taxon>
        <taxon>Alphaproteobacteria</taxon>
        <taxon>Rhodobacterales</taxon>
        <taxon>Roseobacteraceae</taxon>
        <taxon>Primorskyibacter</taxon>
    </lineage>
</organism>